<name>A0ABQ4MAC4_9BACL</name>
<evidence type="ECO:0008006" key="3">
    <source>
        <dbReference type="Google" id="ProtNLM"/>
    </source>
</evidence>
<sequence length="432" mass="50343">MIPVISVREHEAIYIGETFSSESKVITRYQATLLEKFEREQGKQIFKWGNKKITPLQWVGVASIGNLQIEILPKLANSEHSQIRKNLLYMLTIAKEVPFRVQDVSRFDTQRNTFLEIFIKVFIDKLNNALKTGVIQQYCHEEENVPFLKGKLHLSEQLRRNLINKSRFYVSYDEYSIKNLPNRIIKATVAKLYGISKVQHNKKVLMNLKDAFNEVDEKGFSYSEMKSLVLPRTIHHLYQEIIEMCKIFWKNESPALSSGTSESFSLLFDMNMIYEKFIQGVLLAHQEEIMGHNLKLVTNLGITPKYLLKDQYGRSTYRLLPDNGIVNIITSKIEKIIDTKWKLLDSKKKNFGISQDDIYQMYAYAREYDCNKVILLYPVNEGTTGLSFLPRYRNNTFPEKQIEIIVLTVNLGHKFPDQIDDFIDDLRVICSI</sequence>
<gene>
    <name evidence="1" type="ORF">J42TS3_19620</name>
</gene>
<dbReference type="PANTHER" id="PTHR38733:SF1">
    <property type="entry name" value="TYPE IV METHYL-DIRECTED RESTRICTION ENZYME ECOKMCRBC"/>
    <property type="match status" value="1"/>
</dbReference>
<organism evidence="1 2">
    <name type="scientific">Paenibacillus vini</name>
    <dbReference type="NCBI Taxonomy" id="1476024"/>
    <lineage>
        <taxon>Bacteria</taxon>
        <taxon>Bacillati</taxon>
        <taxon>Bacillota</taxon>
        <taxon>Bacilli</taxon>
        <taxon>Bacillales</taxon>
        <taxon>Paenibacillaceae</taxon>
        <taxon>Paenibacillus</taxon>
    </lineage>
</organism>
<evidence type="ECO:0000313" key="1">
    <source>
        <dbReference type="EMBL" id="GIP52927.1"/>
    </source>
</evidence>
<reference evidence="1 2" key="1">
    <citation type="submission" date="2021-03" db="EMBL/GenBank/DDBJ databases">
        <title>Antimicrobial resistance genes in bacteria isolated from Japanese honey, and their potential for conferring macrolide and lincosamide resistance in the American foulbrood pathogen Paenibacillus larvae.</title>
        <authorList>
            <person name="Okamoto M."/>
            <person name="Kumagai M."/>
            <person name="Kanamori H."/>
            <person name="Takamatsu D."/>
        </authorList>
    </citation>
    <scope>NUCLEOTIDE SEQUENCE [LARGE SCALE GENOMIC DNA]</scope>
    <source>
        <strain evidence="1 2">J42TS3</strain>
    </source>
</reference>
<dbReference type="InterPro" id="IPR019292">
    <property type="entry name" value="McrC"/>
</dbReference>
<accession>A0ABQ4MAC4</accession>
<dbReference type="EMBL" id="BOSL01000005">
    <property type="protein sequence ID" value="GIP52927.1"/>
    <property type="molecule type" value="Genomic_DNA"/>
</dbReference>
<dbReference type="RefSeq" id="WP_213654610.1">
    <property type="nucleotide sequence ID" value="NZ_BOSL01000005.1"/>
</dbReference>
<dbReference type="Pfam" id="PF10117">
    <property type="entry name" value="McrBC"/>
    <property type="match status" value="1"/>
</dbReference>
<comment type="caution">
    <text evidence="1">The sequence shown here is derived from an EMBL/GenBank/DDBJ whole genome shotgun (WGS) entry which is preliminary data.</text>
</comment>
<evidence type="ECO:0000313" key="2">
    <source>
        <dbReference type="Proteomes" id="UP000679992"/>
    </source>
</evidence>
<dbReference type="PANTHER" id="PTHR38733">
    <property type="entry name" value="PROTEIN MCRC"/>
    <property type="match status" value="1"/>
</dbReference>
<keyword evidence="2" id="KW-1185">Reference proteome</keyword>
<protein>
    <recommendedName>
        <fullName evidence="3">Restriction endonuclease</fullName>
    </recommendedName>
</protein>
<dbReference type="Proteomes" id="UP000679992">
    <property type="component" value="Unassembled WGS sequence"/>
</dbReference>
<proteinExistence type="predicted"/>